<feature type="non-terminal residue" evidence="2">
    <location>
        <position position="171"/>
    </location>
</feature>
<sequence length="171" mass="18904">MPEHDARAEPPSVRRRWVRTVLALAALSLVASCIGCSPIYVVKAGIAEINILKARRPIHRVINDTLTDPDTRAKLSYVMEARRFAASKLGIEVGDSYTMFTQLDRDTLALVVSAAPKDRLSPVTWWFPIVGRVPYKGHFSEGDALDEVANLASEGYDTYVRPTAAFSTLGW</sequence>
<keyword evidence="1" id="KW-1133">Transmembrane helix</keyword>
<dbReference type="AlphaFoldDB" id="A0A381WNJ9"/>
<evidence type="ECO:0000256" key="1">
    <source>
        <dbReference type="SAM" id="Phobius"/>
    </source>
</evidence>
<organism evidence="2">
    <name type="scientific">marine metagenome</name>
    <dbReference type="NCBI Taxonomy" id="408172"/>
    <lineage>
        <taxon>unclassified sequences</taxon>
        <taxon>metagenomes</taxon>
        <taxon>ecological metagenomes</taxon>
    </lineage>
</organism>
<dbReference type="InterPro" id="IPR014553">
    <property type="entry name" value="Aminopept"/>
</dbReference>
<reference evidence="2" key="1">
    <citation type="submission" date="2018-05" db="EMBL/GenBank/DDBJ databases">
        <authorList>
            <person name="Lanie J.A."/>
            <person name="Ng W.-L."/>
            <person name="Kazmierczak K.M."/>
            <person name="Andrzejewski T.M."/>
            <person name="Davidsen T.M."/>
            <person name="Wayne K.J."/>
            <person name="Tettelin H."/>
            <person name="Glass J.I."/>
            <person name="Rusch D."/>
            <person name="Podicherti R."/>
            <person name="Tsui H.-C.T."/>
            <person name="Winkler M.E."/>
        </authorList>
    </citation>
    <scope>NUCLEOTIDE SEQUENCE</scope>
</reference>
<dbReference type="PROSITE" id="PS51257">
    <property type="entry name" value="PROKAR_LIPOPROTEIN"/>
    <property type="match status" value="1"/>
</dbReference>
<dbReference type="Pfam" id="PF10023">
    <property type="entry name" value="Aminopep"/>
    <property type="match status" value="1"/>
</dbReference>
<keyword evidence="1" id="KW-0472">Membrane</keyword>
<proteinExistence type="predicted"/>
<accession>A0A381WNJ9</accession>
<evidence type="ECO:0008006" key="3">
    <source>
        <dbReference type="Google" id="ProtNLM"/>
    </source>
</evidence>
<evidence type="ECO:0000313" key="2">
    <source>
        <dbReference type="EMBL" id="SVA54084.1"/>
    </source>
</evidence>
<protein>
    <recommendedName>
        <fullName evidence="3">Aminopeptidase</fullName>
    </recommendedName>
</protein>
<name>A0A381WNJ9_9ZZZZ</name>
<feature type="transmembrane region" description="Helical" evidence="1">
    <location>
        <begin position="21"/>
        <end position="41"/>
    </location>
</feature>
<keyword evidence="1" id="KW-0812">Transmembrane</keyword>
<gene>
    <name evidence="2" type="ORF">METZ01_LOCUS106938</name>
</gene>
<dbReference type="EMBL" id="UINC01012375">
    <property type="protein sequence ID" value="SVA54084.1"/>
    <property type="molecule type" value="Genomic_DNA"/>
</dbReference>